<dbReference type="InterPro" id="IPR019734">
    <property type="entry name" value="TPR_rpt"/>
</dbReference>
<keyword evidence="6" id="KW-1185">Reference proteome</keyword>
<dbReference type="SMART" id="SM00028">
    <property type="entry name" value="TPR"/>
    <property type="match status" value="3"/>
</dbReference>
<reference evidence="6" key="1">
    <citation type="submission" date="2016-11" db="EMBL/GenBank/DDBJ databases">
        <authorList>
            <person name="Varghese N."/>
            <person name="Submissions S."/>
        </authorList>
    </citation>
    <scope>NUCLEOTIDE SEQUENCE [LARGE SCALE GENOMIC DNA]</scope>
    <source>
        <strain evidence="6">DSM 100566</strain>
    </source>
</reference>
<evidence type="ECO:0000313" key="6">
    <source>
        <dbReference type="Proteomes" id="UP000184144"/>
    </source>
</evidence>
<keyword evidence="4" id="KW-0732">Signal</keyword>
<evidence type="ECO:0000313" key="5">
    <source>
        <dbReference type="EMBL" id="SHF03201.1"/>
    </source>
</evidence>
<dbReference type="PROSITE" id="PS50005">
    <property type="entry name" value="TPR"/>
    <property type="match status" value="1"/>
</dbReference>
<feature type="chain" id="PRO_5012567371" evidence="4">
    <location>
        <begin position="18"/>
        <end position="186"/>
    </location>
</feature>
<dbReference type="OrthoDB" id="9815010at2"/>
<dbReference type="EMBL" id="FQUV01000003">
    <property type="protein sequence ID" value="SHF03201.1"/>
    <property type="molecule type" value="Genomic_DNA"/>
</dbReference>
<accession>A0A1M4YBJ9</accession>
<protein>
    <submittedName>
        <fullName evidence="5">Uncharacterized protein</fullName>
    </submittedName>
</protein>
<dbReference type="SUPFAM" id="SSF48452">
    <property type="entry name" value="TPR-like"/>
    <property type="match status" value="1"/>
</dbReference>
<dbReference type="AlphaFoldDB" id="A0A1M4YBJ9"/>
<dbReference type="Proteomes" id="UP000184144">
    <property type="component" value="Unassembled WGS sequence"/>
</dbReference>
<evidence type="ECO:0000256" key="4">
    <source>
        <dbReference type="SAM" id="SignalP"/>
    </source>
</evidence>
<evidence type="ECO:0000256" key="3">
    <source>
        <dbReference type="PROSITE-ProRule" id="PRU00339"/>
    </source>
</evidence>
<dbReference type="PANTHER" id="PTHR44858:SF1">
    <property type="entry name" value="UDP-N-ACETYLGLUCOSAMINE--PEPTIDE N-ACETYLGLUCOSAMINYLTRANSFERASE SPINDLY-RELATED"/>
    <property type="match status" value="1"/>
</dbReference>
<keyword evidence="1" id="KW-0677">Repeat</keyword>
<gene>
    <name evidence="5" type="ORF">SAMN05444273_103491</name>
</gene>
<keyword evidence="2 3" id="KW-0802">TPR repeat</keyword>
<sequence length="186" mass="21173">MRLIYLLPLLFPFASLADCPPMPERSTRHTELMDLVATASNEMIARDYTNELWGIWATAPNDTAQEILDRGMTRRASYDFAGAIEDFDKLIAYCPDYAEGYNQRAFVNFIREDYNAALVDLDRAVELTPDHIGAIVGRALALMQLGQVRRGQIALRKALLLNPWLPERNRIIPLPHNKENDIETDL</sequence>
<dbReference type="Gene3D" id="1.25.40.10">
    <property type="entry name" value="Tetratricopeptide repeat domain"/>
    <property type="match status" value="1"/>
</dbReference>
<dbReference type="InterPro" id="IPR050498">
    <property type="entry name" value="Ycf3"/>
</dbReference>
<name>A0A1M4YBJ9_9RHOB</name>
<dbReference type="STRING" id="1486859.SAMN05444273_103491"/>
<proteinExistence type="predicted"/>
<feature type="repeat" description="TPR" evidence="3">
    <location>
        <begin position="98"/>
        <end position="131"/>
    </location>
</feature>
<evidence type="ECO:0000256" key="2">
    <source>
        <dbReference type="ARBA" id="ARBA00022803"/>
    </source>
</evidence>
<evidence type="ECO:0000256" key="1">
    <source>
        <dbReference type="ARBA" id="ARBA00022737"/>
    </source>
</evidence>
<dbReference type="PANTHER" id="PTHR44858">
    <property type="entry name" value="TETRATRICOPEPTIDE REPEAT PROTEIN 6"/>
    <property type="match status" value="1"/>
</dbReference>
<organism evidence="5 6">
    <name type="scientific">Litoreibacter ascidiaceicola</name>
    <dbReference type="NCBI Taxonomy" id="1486859"/>
    <lineage>
        <taxon>Bacteria</taxon>
        <taxon>Pseudomonadati</taxon>
        <taxon>Pseudomonadota</taxon>
        <taxon>Alphaproteobacteria</taxon>
        <taxon>Rhodobacterales</taxon>
        <taxon>Roseobacteraceae</taxon>
        <taxon>Litoreibacter</taxon>
    </lineage>
</organism>
<dbReference type="InterPro" id="IPR011990">
    <property type="entry name" value="TPR-like_helical_dom_sf"/>
</dbReference>
<feature type="signal peptide" evidence="4">
    <location>
        <begin position="1"/>
        <end position="17"/>
    </location>
</feature>